<accession>A0AAN6GX78</accession>
<comment type="caution">
    <text evidence="1">The sequence shown here is derived from an EMBL/GenBank/DDBJ whole genome shotgun (WGS) entry which is preliminary data.</text>
</comment>
<reference evidence="1" key="1">
    <citation type="submission" date="2023-06" db="EMBL/GenBank/DDBJ databases">
        <title>Black Yeasts Isolated from many extreme environments.</title>
        <authorList>
            <person name="Coleine C."/>
            <person name="Stajich J.E."/>
            <person name="Selbmann L."/>
        </authorList>
    </citation>
    <scope>NUCLEOTIDE SEQUENCE</scope>
    <source>
        <strain evidence="1">CCFEE 5200</strain>
    </source>
</reference>
<dbReference type="AlphaFoldDB" id="A0AAN6GX78"/>
<protein>
    <submittedName>
        <fullName evidence="1">Uncharacterized protein</fullName>
    </submittedName>
</protein>
<organism evidence="1 2">
    <name type="scientific">Friedmanniomyces endolithicus</name>
    <dbReference type="NCBI Taxonomy" id="329885"/>
    <lineage>
        <taxon>Eukaryota</taxon>
        <taxon>Fungi</taxon>
        <taxon>Dikarya</taxon>
        <taxon>Ascomycota</taxon>
        <taxon>Pezizomycotina</taxon>
        <taxon>Dothideomycetes</taxon>
        <taxon>Dothideomycetidae</taxon>
        <taxon>Mycosphaerellales</taxon>
        <taxon>Teratosphaeriaceae</taxon>
        <taxon>Friedmanniomyces</taxon>
    </lineage>
</organism>
<sequence>MASQTIYHLYCSQHIAPPRSTLHYRTTRTSKADHGNATPFCATILKAFCKERNIRTNGAMKRELIRRLQKYATQAIVYDGRPKRDLVKEAKAREIDCSQTKTSTDVIALLESADRSRTFHPFLDLPAELRNMVYRHAVVVDDPLWSPGSRARTPAICQASKQLREESKVVVGHVKVAGQRRARKAWRLAWGNVGGCERVGRGDGA</sequence>
<gene>
    <name evidence="1" type="ORF">LTR91_026293</name>
</gene>
<dbReference type="EMBL" id="JAUJLE010001066">
    <property type="protein sequence ID" value="KAK0949636.1"/>
    <property type="molecule type" value="Genomic_DNA"/>
</dbReference>
<dbReference type="Proteomes" id="UP001175353">
    <property type="component" value="Unassembled WGS sequence"/>
</dbReference>
<name>A0AAN6GX78_9PEZI</name>
<keyword evidence="2" id="KW-1185">Reference proteome</keyword>
<evidence type="ECO:0000313" key="2">
    <source>
        <dbReference type="Proteomes" id="UP001175353"/>
    </source>
</evidence>
<evidence type="ECO:0000313" key="1">
    <source>
        <dbReference type="EMBL" id="KAK0949636.1"/>
    </source>
</evidence>
<proteinExistence type="predicted"/>